<gene>
    <name evidence="3" type="ORF">FFL01_07030</name>
</gene>
<dbReference type="PANTHER" id="PTHR42760:SF115">
    <property type="entry name" value="3-OXOACYL-[ACYL-CARRIER-PROTEIN] REDUCTASE FABG"/>
    <property type="match status" value="1"/>
</dbReference>
<dbReference type="PROSITE" id="PS00061">
    <property type="entry name" value="ADH_SHORT"/>
    <property type="match status" value="1"/>
</dbReference>
<dbReference type="NCBIfam" id="NF006132">
    <property type="entry name" value="PRK08277.1"/>
    <property type="match status" value="1"/>
</dbReference>
<proteinExistence type="inferred from homology"/>
<comment type="caution">
    <text evidence="3">The sequence shown here is derived from an EMBL/GenBank/DDBJ whole genome shotgun (WGS) entry which is preliminary data.</text>
</comment>
<name>A0A4Y4AX49_9FLAO</name>
<evidence type="ECO:0000313" key="3">
    <source>
        <dbReference type="EMBL" id="GEC71164.1"/>
    </source>
</evidence>
<keyword evidence="2" id="KW-0560">Oxidoreductase</keyword>
<dbReference type="AlphaFoldDB" id="A0A4Y4AX49"/>
<evidence type="ECO:0000256" key="1">
    <source>
        <dbReference type="ARBA" id="ARBA00006484"/>
    </source>
</evidence>
<dbReference type="Proteomes" id="UP000316775">
    <property type="component" value="Unassembled WGS sequence"/>
</dbReference>
<sequence length="278" mass="29843">MPKSKIKKMNLFNIEGKVAVITGGTGTLGSSIATYLAASGAKIVILGRNQQTIDKSITALKESGYEALGIEANILDKASLRAASEKIMERYKKIDILLNAAGGNMPGATISEDQTIFDLSMDAFQTVTDLNLNGTVLPSIVFGELMAQQKEGIIINFSSMTVERAVTRVVGYSASKAAMENFTRWMAVEMATKFSNNIRVNAIAPGFFIGNQNRKLLTNEDGSYTKRGNSIINSTPMKRFGEADELAGAIHFLCSEASRFVTGIVLPIDGGFSAYSGI</sequence>
<dbReference type="InterPro" id="IPR020904">
    <property type="entry name" value="Sc_DH/Rdtase_CS"/>
</dbReference>
<dbReference type="Gene3D" id="3.40.50.720">
    <property type="entry name" value="NAD(P)-binding Rossmann-like Domain"/>
    <property type="match status" value="1"/>
</dbReference>
<evidence type="ECO:0000313" key="4">
    <source>
        <dbReference type="Proteomes" id="UP000316775"/>
    </source>
</evidence>
<accession>A0A4Y4AX49</accession>
<dbReference type="GO" id="GO:0051213">
    <property type="term" value="F:dioxygenase activity"/>
    <property type="evidence" value="ECO:0007669"/>
    <property type="project" value="UniProtKB-KW"/>
</dbReference>
<dbReference type="EMBL" id="BJNP01000005">
    <property type="protein sequence ID" value="GEC71164.1"/>
    <property type="molecule type" value="Genomic_DNA"/>
</dbReference>
<dbReference type="PRINTS" id="PR00080">
    <property type="entry name" value="SDRFAMILY"/>
</dbReference>
<dbReference type="PANTHER" id="PTHR42760">
    <property type="entry name" value="SHORT-CHAIN DEHYDROGENASES/REDUCTASES FAMILY MEMBER"/>
    <property type="match status" value="1"/>
</dbReference>
<dbReference type="GO" id="GO:0016616">
    <property type="term" value="F:oxidoreductase activity, acting on the CH-OH group of donors, NAD or NADP as acceptor"/>
    <property type="evidence" value="ECO:0007669"/>
    <property type="project" value="UniProtKB-ARBA"/>
</dbReference>
<keyword evidence="4" id="KW-1185">Reference proteome</keyword>
<comment type="similarity">
    <text evidence="1">Belongs to the short-chain dehydrogenases/reductases (SDR) family.</text>
</comment>
<organism evidence="3 4">
    <name type="scientific">Flavobacterium flevense</name>
    <dbReference type="NCBI Taxonomy" id="983"/>
    <lineage>
        <taxon>Bacteria</taxon>
        <taxon>Pseudomonadati</taxon>
        <taxon>Bacteroidota</taxon>
        <taxon>Flavobacteriia</taxon>
        <taxon>Flavobacteriales</taxon>
        <taxon>Flavobacteriaceae</taxon>
        <taxon>Flavobacterium</taxon>
    </lineage>
</organism>
<evidence type="ECO:0000256" key="2">
    <source>
        <dbReference type="ARBA" id="ARBA00023002"/>
    </source>
</evidence>
<dbReference type="InterPro" id="IPR036291">
    <property type="entry name" value="NAD(P)-bd_dom_sf"/>
</dbReference>
<dbReference type="FunFam" id="3.40.50.720:FF:000240">
    <property type="entry name" value="SDR family oxidoreductase"/>
    <property type="match status" value="1"/>
</dbReference>
<dbReference type="SUPFAM" id="SSF51735">
    <property type="entry name" value="NAD(P)-binding Rossmann-fold domains"/>
    <property type="match status" value="1"/>
</dbReference>
<dbReference type="STRING" id="983.SAMN05443543_101315"/>
<dbReference type="PRINTS" id="PR00081">
    <property type="entry name" value="GDHRDH"/>
</dbReference>
<reference evidence="3 4" key="1">
    <citation type="submission" date="2019-06" db="EMBL/GenBank/DDBJ databases">
        <title>Whole genome shotgun sequence of Flavobacterium flevense NBRC 14960.</title>
        <authorList>
            <person name="Hosoyama A."/>
            <person name="Uohara A."/>
            <person name="Ohji S."/>
            <person name="Ichikawa N."/>
        </authorList>
    </citation>
    <scope>NUCLEOTIDE SEQUENCE [LARGE SCALE GENOMIC DNA]</scope>
    <source>
        <strain evidence="3 4">NBRC 14960</strain>
    </source>
</reference>
<dbReference type="InterPro" id="IPR002347">
    <property type="entry name" value="SDR_fam"/>
</dbReference>
<protein>
    <submittedName>
        <fullName evidence="3">Dioxygenase</fullName>
    </submittedName>
</protein>
<keyword evidence="3" id="KW-0223">Dioxygenase</keyword>
<dbReference type="GO" id="GO:0005975">
    <property type="term" value="P:carbohydrate metabolic process"/>
    <property type="evidence" value="ECO:0007669"/>
    <property type="project" value="UniProtKB-ARBA"/>
</dbReference>
<dbReference type="Pfam" id="PF13561">
    <property type="entry name" value="adh_short_C2"/>
    <property type="match status" value="1"/>
</dbReference>